<evidence type="ECO:0008006" key="3">
    <source>
        <dbReference type="Google" id="ProtNLM"/>
    </source>
</evidence>
<keyword evidence="2" id="KW-1185">Reference proteome</keyword>
<evidence type="ECO:0000313" key="2">
    <source>
        <dbReference type="Proteomes" id="UP000270743"/>
    </source>
</evidence>
<protein>
    <recommendedName>
        <fullName evidence="3">Helix-turn-helix domain protein</fullName>
    </recommendedName>
</protein>
<dbReference type="OrthoDB" id="7578892at2"/>
<accession>A0A447IJ22</accession>
<proteinExistence type="predicted"/>
<dbReference type="EMBL" id="UZWE01000021">
    <property type="protein sequence ID" value="VDS07528.1"/>
    <property type="molecule type" value="Genomic_DNA"/>
</dbReference>
<organism evidence="1 2">
    <name type="scientific">Paracoccus haematequi</name>
    <dbReference type="NCBI Taxonomy" id="2491866"/>
    <lineage>
        <taxon>Bacteria</taxon>
        <taxon>Pseudomonadati</taxon>
        <taxon>Pseudomonadota</taxon>
        <taxon>Alphaproteobacteria</taxon>
        <taxon>Rhodobacterales</taxon>
        <taxon>Paracoccaceae</taxon>
        <taxon>Paracoccus</taxon>
    </lineage>
</organism>
<dbReference type="RefSeq" id="WP_126153225.1">
    <property type="nucleotide sequence ID" value="NZ_UZWE01000021.1"/>
</dbReference>
<name>A0A447IJ22_9RHOB</name>
<dbReference type="AlphaFoldDB" id="A0A447IJ22"/>
<gene>
    <name evidence="1" type="ORF">PARHAE_00705</name>
</gene>
<dbReference type="InterPro" id="IPR009061">
    <property type="entry name" value="DNA-bd_dom_put_sf"/>
</dbReference>
<dbReference type="SUPFAM" id="SSF46955">
    <property type="entry name" value="Putative DNA-binding domain"/>
    <property type="match status" value="1"/>
</dbReference>
<dbReference type="Proteomes" id="UP000270743">
    <property type="component" value="Unassembled WGS sequence"/>
</dbReference>
<evidence type="ECO:0000313" key="1">
    <source>
        <dbReference type="EMBL" id="VDS07528.1"/>
    </source>
</evidence>
<reference evidence="1 2" key="1">
    <citation type="submission" date="2018-12" db="EMBL/GenBank/DDBJ databases">
        <authorList>
            <person name="Criscuolo A."/>
        </authorList>
    </citation>
    <scope>NUCLEOTIDE SEQUENCE [LARGE SCALE GENOMIC DNA]</scope>
    <source>
        <strain evidence="1">ACIP1116241</strain>
    </source>
</reference>
<sequence length="83" mass="9582">MGERAILTYQPRLMSASEAARYIGMSETTLRSLGLPRRVWGKRRLYDRYDLEAFVNAMGYEGEQIDTAERDREECDRLFGAGN</sequence>